<evidence type="ECO:0000313" key="1">
    <source>
        <dbReference type="EMBL" id="EOX98395.1"/>
    </source>
</evidence>
<reference evidence="1 2" key="1">
    <citation type="journal article" date="2013" name="Genome Biol.">
        <title>The genome sequence of the most widely cultivated cacao type and its use to identify candidate genes regulating pod color.</title>
        <authorList>
            <person name="Motamayor J.C."/>
            <person name="Mockaitis K."/>
            <person name="Schmutz J."/>
            <person name="Haiminen N."/>
            <person name="Iii D.L."/>
            <person name="Cornejo O."/>
            <person name="Findley S.D."/>
            <person name="Zheng P."/>
            <person name="Utro F."/>
            <person name="Royaert S."/>
            <person name="Saski C."/>
            <person name="Jenkins J."/>
            <person name="Podicheti R."/>
            <person name="Zhao M."/>
            <person name="Scheffler B.E."/>
            <person name="Stack J.C."/>
            <person name="Feltus F.A."/>
            <person name="Mustiga G.M."/>
            <person name="Amores F."/>
            <person name="Phillips W."/>
            <person name="Marelli J.P."/>
            <person name="May G.D."/>
            <person name="Shapiro H."/>
            <person name="Ma J."/>
            <person name="Bustamante C.D."/>
            <person name="Schnell R.J."/>
            <person name="Main D."/>
            <person name="Gilbert D."/>
            <person name="Parida L."/>
            <person name="Kuhn D.N."/>
        </authorList>
    </citation>
    <scope>NUCLEOTIDE SEQUENCE [LARGE SCALE GENOMIC DNA]</scope>
    <source>
        <strain evidence="2">cv. Matina 1-6</strain>
    </source>
</reference>
<name>A0A061E091_THECC</name>
<sequence>MAWRSEQLHCFEICGSSAVSLINARGADVHFSSFLLNDYQPKLVQAMLFPFYFLFFKTHTLGRTRKQNDYWEVEI</sequence>
<gene>
    <name evidence="1" type="ORF">TCM_007168</name>
</gene>
<dbReference type="EMBL" id="CM001880">
    <property type="protein sequence ID" value="EOX98395.1"/>
    <property type="molecule type" value="Genomic_DNA"/>
</dbReference>
<dbReference type="Proteomes" id="UP000026915">
    <property type="component" value="Chromosome 2"/>
</dbReference>
<protein>
    <submittedName>
        <fullName evidence="1">Uncharacterized protein</fullName>
    </submittedName>
</protein>
<keyword evidence="2" id="KW-1185">Reference proteome</keyword>
<accession>A0A061E091</accession>
<dbReference type="AlphaFoldDB" id="A0A061E091"/>
<dbReference type="Gramene" id="EOX98395">
    <property type="protein sequence ID" value="EOX98395"/>
    <property type="gene ID" value="TCM_007168"/>
</dbReference>
<proteinExistence type="predicted"/>
<dbReference type="HOGENOM" id="CLU_2676046_0_0_1"/>
<evidence type="ECO:0000313" key="2">
    <source>
        <dbReference type="Proteomes" id="UP000026915"/>
    </source>
</evidence>
<dbReference type="InParanoid" id="A0A061E091"/>
<organism evidence="1 2">
    <name type="scientific">Theobroma cacao</name>
    <name type="common">Cacao</name>
    <name type="synonym">Cocoa</name>
    <dbReference type="NCBI Taxonomy" id="3641"/>
    <lineage>
        <taxon>Eukaryota</taxon>
        <taxon>Viridiplantae</taxon>
        <taxon>Streptophyta</taxon>
        <taxon>Embryophyta</taxon>
        <taxon>Tracheophyta</taxon>
        <taxon>Spermatophyta</taxon>
        <taxon>Magnoliopsida</taxon>
        <taxon>eudicotyledons</taxon>
        <taxon>Gunneridae</taxon>
        <taxon>Pentapetalae</taxon>
        <taxon>rosids</taxon>
        <taxon>malvids</taxon>
        <taxon>Malvales</taxon>
        <taxon>Malvaceae</taxon>
        <taxon>Byttnerioideae</taxon>
        <taxon>Theobroma</taxon>
    </lineage>
</organism>